<gene>
    <name evidence="1" type="ORF">AAE3_LOCUS8264</name>
</gene>
<evidence type="ECO:0000313" key="1">
    <source>
        <dbReference type="EMBL" id="CAA7266112.1"/>
    </source>
</evidence>
<accession>A0A8S0X3M6</accession>
<keyword evidence="2" id="KW-1185">Reference proteome</keyword>
<dbReference type="AlphaFoldDB" id="A0A8S0X3M6"/>
<dbReference type="Proteomes" id="UP000467700">
    <property type="component" value="Unassembled WGS sequence"/>
</dbReference>
<organism evidence="1 2">
    <name type="scientific">Cyclocybe aegerita</name>
    <name type="common">Black poplar mushroom</name>
    <name type="synonym">Agrocybe aegerita</name>
    <dbReference type="NCBI Taxonomy" id="1973307"/>
    <lineage>
        <taxon>Eukaryota</taxon>
        <taxon>Fungi</taxon>
        <taxon>Dikarya</taxon>
        <taxon>Basidiomycota</taxon>
        <taxon>Agaricomycotina</taxon>
        <taxon>Agaricomycetes</taxon>
        <taxon>Agaricomycetidae</taxon>
        <taxon>Agaricales</taxon>
        <taxon>Agaricineae</taxon>
        <taxon>Bolbitiaceae</taxon>
        <taxon>Cyclocybe</taxon>
    </lineage>
</organism>
<protein>
    <submittedName>
        <fullName evidence="1">Uncharacterized protein</fullName>
    </submittedName>
</protein>
<proteinExistence type="predicted"/>
<reference evidence="1 2" key="1">
    <citation type="submission" date="2020-01" db="EMBL/GenBank/DDBJ databases">
        <authorList>
            <person name="Gupta K D."/>
        </authorList>
    </citation>
    <scope>NUCLEOTIDE SEQUENCE [LARGE SCALE GENOMIC DNA]</scope>
</reference>
<sequence length="171" mass="18790">MKDYKATWSAGSASKLTPSSSTVSVVHSWASRVVEKHEVVRATPLHFWQLDTSSHAFTEARNRFRDSLLVPFYTPPPASTLSAFVELPATDGFSSIPSSLRDGPDPRDDSLKDTLVSAVQDELGLIDGEVVYTSGYSPDVATSLKPMLKHLLDVKRQVRNHLISRSLASHL</sequence>
<evidence type="ECO:0000313" key="2">
    <source>
        <dbReference type="Proteomes" id="UP000467700"/>
    </source>
</evidence>
<name>A0A8S0X3M6_CYCAE</name>
<comment type="caution">
    <text evidence="1">The sequence shown here is derived from an EMBL/GenBank/DDBJ whole genome shotgun (WGS) entry which is preliminary data.</text>
</comment>
<dbReference type="EMBL" id="CACVBS010000052">
    <property type="protein sequence ID" value="CAA7266112.1"/>
    <property type="molecule type" value="Genomic_DNA"/>
</dbReference>